<comment type="caution">
    <text evidence="3">The sequence shown here is derived from an EMBL/GenBank/DDBJ whole genome shotgun (WGS) entry which is preliminary data.</text>
</comment>
<dbReference type="AlphaFoldDB" id="A0A166UBT2"/>
<protein>
    <submittedName>
        <fullName evidence="3">Short chain dehydrogenase/reductase family protein</fullName>
    </submittedName>
</protein>
<dbReference type="Pfam" id="PF00106">
    <property type="entry name" value="adh_short"/>
    <property type="match status" value="1"/>
</dbReference>
<proteinExistence type="inferred from homology"/>
<dbReference type="EMBL" id="AZGY01000002">
    <property type="protein sequence ID" value="OAA32317.1"/>
    <property type="molecule type" value="Genomic_DNA"/>
</dbReference>
<organism evidence="3 4">
    <name type="scientific">Moelleriella libera RCEF 2490</name>
    <dbReference type="NCBI Taxonomy" id="1081109"/>
    <lineage>
        <taxon>Eukaryota</taxon>
        <taxon>Fungi</taxon>
        <taxon>Dikarya</taxon>
        <taxon>Ascomycota</taxon>
        <taxon>Pezizomycotina</taxon>
        <taxon>Sordariomycetes</taxon>
        <taxon>Hypocreomycetidae</taxon>
        <taxon>Hypocreales</taxon>
        <taxon>Clavicipitaceae</taxon>
        <taxon>Moelleriella</taxon>
    </lineage>
</organism>
<evidence type="ECO:0000313" key="3">
    <source>
        <dbReference type="EMBL" id="OAA32317.1"/>
    </source>
</evidence>
<dbReference type="InterPro" id="IPR002347">
    <property type="entry name" value="SDR_fam"/>
</dbReference>
<evidence type="ECO:0000256" key="2">
    <source>
        <dbReference type="ARBA" id="ARBA00023002"/>
    </source>
</evidence>
<evidence type="ECO:0000256" key="1">
    <source>
        <dbReference type="ARBA" id="ARBA00006484"/>
    </source>
</evidence>
<keyword evidence="2" id="KW-0560">Oxidoreductase</keyword>
<dbReference type="GO" id="GO:0016491">
    <property type="term" value="F:oxidoreductase activity"/>
    <property type="evidence" value="ECO:0007669"/>
    <property type="project" value="UniProtKB-KW"/>
</dbReference>
<reference evidence="3 4" key="1">
    <citation type="journal article" date="2016" name="Genome Biol. Evol.">
        <title>Divergent and convergent evolution of fungal pathogenicity.</title>
        <authorList>
            <person name="Shang Y."/>
            <person name="Xiao G."/>
            <person name="Zheng P."/>
            <person name="Cen K."/>
            <person name="Zhan S."/>
            <person name="Wang C."/>
        </authorList>
    </citation>
    <scope>NUCLEOTIDE SEQUENCE [LARGE SCALE GENOMIC DNA]</scope>
    <source>
        <strain evidence="3 4">RCEF 2490</strain>
    </source>
</reference>
<sequence>MQSILSSVVGPEVVRPENLTGRVAVVTGGAAGIGYEVSRALAIAGCKVIMVNRNKEQGNKAISDIKKDNPEADIHWQECDLGDLSQVRTVFSELAASLDRLDYLALVAGLNANQYSLDSDGIERLFGVNYLGHYYATNQLWPRLRKTSLMPGVVAPRVVAVSSSLHLAAPSPAKFTSLDDINDSNLNPTELYGRTKLALILFTKFGLFERVIKPTSDSIYALSVHPGTVNTDAQEQWKEAYPGIAGTLMSYAVTFVGRDPEQGAYSTLWALTASDVEQKHLNGAYFDDPGKEGHLSSQASDEKLGADLWELSEKLVKEKLGDNALESWSGAVSK</sequence>
<keyword evidence="4" id="KW-1185">Reference proteome</keyword>
<dbReference type="PRINTS" id="PR00081">
    <property type="entry name" value="GDHRDH"/>
</dbReference>
<dbReference type="InterPro" id="IPR036291">
    <property type="entry name" value="NAD(P)-bd_dom_sf"/>
</dbReference>
<dbReference type="Proteomes" id="UP000078544">
    <property type="component" value="Unassembled WGS sequence"/>
</dbReference>
<dbReference type="PANTHER" id="PTHR24320:SF281">
    <property type="entry name" value="SHORT CHAIN DEHYDROGENASE_REDUCTASE FAMILY PROTEIN (AFU_ORTHOLOGUE AFUA_5G14310)"/>
    <property type="match status" value="1"/>
</dbReference>
<dbReference type="SUPFAM" id="SSF51735">
    <property type="entry name" value="NAD(P)-binding Rossmann-fold domains"/>
    <property type="match status" value="1"/>
</dbReference>
<accession>A0A166UBT2</accession>
<dbReference type="Gene3D" id="3.40.50.720">
    <property type="entry name" value="NAD(P)-binding Rossmann-like Domain"/>
    <property type="match status" value="1"/>
</dbReference>
<name>A0A166UBT2_9HYPO</name>
<dbReference type="PANTHER" id="PTHR24320">
    <property type="entry name" value="RETINOL DEHYDROGENASE"/>
    <property type="match status" value="1"/>
</dbReference>
<gene>
    <name evidence="3" type="ORF">AAL_01649</name>
</gene>
<evidence type="ECO:0000313" key="4">
    <source>
        <dbReference type="Proteomes" id="UP000078544"/>
    </source>
</evidence>
<dbReference type="STRING" id="1081109.A0A166UBT2"/>
<dbReference type="OrthoDB" id="191139at2759"/>
<comment type="similarity">
    <text evidence="1">Belongs to the short-chain dehydrogenases/reductases (SDR) family.</text>
</comment>